<protein>
    <submittedName>
        <fullName evidence="2">Uncharacterized protein</fullName>
    </submittedName>
</protein>
<evidence type="ECO:0000313" key="3">
    <source>
        <dbReference type="Proteomes" id="UP000181903"/>
    </source>
</evidence>
<reference evidence="2 3" key="1">
    <citation type="submission" date="2016-10" db="EMBL/GenBank/DDBJ databases">
        <authorList>
            <person name="Varghese N."/>
            <person name="Submissions S."/>
        </authorList>
    </citation>
    <scope>NUCLEOTIDE SEQUENCE [LARGE SCALE GENOMIC DNA]</scope>
    <source>
        <strain evidence="2 3">BS2776</strain>
    </source>
</reference>
<sequence>MINRPRLQFAICAGISSSLFLSGCASTIDSTFSEPRVPTPIAEKLLTIWASSKNPNSEKNKFFAVDGHFYTVAYVGNLADAERVNRLTCFAQSPDAMMLQYNAVPVAFWGVVNWQYRTLIMDTLHSLHGGDHAAVKARRTELERLVRDSYLQNKPDWQTGFLIHSLGDSYAHVKGDFDTSTAYGPIAGHGFAFKHDPDDIYRDKNYEKYNAYTLALYRALSTSEKGLEEQTGYQTLKLFTAGLTSVMESNKDHPENLTAQLKILTPNSVRIDDCEEMQSEIHADEVKVFLKNLAIDLQKSNSDPSVVTAQK</sequence>
<feature type="signal peptide" evidence="1">
    <location>
        <begin position="1"/>
        <end position="27"/>
    </location>
</feature>
<feature type="chain" id="PRO_5045384788" evidence="1">
    <location>
        <begin position="28"/>
        <end position="311"/>
    </location>
</feature>
<dbReference type="PROSITE" id="PS51257">
    <property type="entry name" value="PROKAR_LIPOPROTEIN"/>
    <property type="match status" value="1"/>
</dbReference>
<keyword evidence="1" id="KW-0732">Signal</keyword>
<dbReference type="EMBL" id="LT629706">
    <property type="protein sequence ID" value="SDO33595.1"/>
    <property type="molecule type" value="Genomic_DNA"/>
</dbReference>
<accession>A0ABY0RP10</accession>
<proteinExistence type="predicted"/>
<evidence type="ECO:0000256" key="1">
    <source>
        <dbReference type="SAM" id="SignalP"/>
    </source>
</evidence>
<keyword evidence="3" id="KW-1185">Reference proteome</keyword>
<name>A0ABY0RP10_9PSED</name>
<dbReference type="Proteomes" id="UP000181903">
    <property type="component" value="Chromosome I"/>
</dbReference>
<organism evidence="2 3">
    <name type="scientific">Pseudomonas poae</name>
    <dbReference type="NCBI Taxonomy" id="200451"/>
    <lineage>
        <taxon>Bacteria</taxon>
        <taxon>Pseudomonadati</taxon>
        <taxon>Pseudomonadota</taxon>
        <taxon>Gammaproteobacteria</taxon>
        <taxon>Pseudomonadales</taxon>
        <taxon>Pseudomonadaceae</taxon>
        <taxon>Pseudomonas</taxon>
    </lineage>
</organism>
<gene>
    <name evidence="2" type="ORF">SAMN04490208_3426</name>
</gene>
<evidence type="ECO:0000313" key="2">
    <source>
        <dbReference type="EMBL" id="SDO33595.1"/>
    </source>
</evidence>